<dbReference type="InterPro" id="IPR027408">
    <property type="entry name" value="PNPase/RNase_PH_dom_sf"/>
</dbReference>
<dbReference type="PANTHER" id="PTHR11953">
    <property type="entry name" value="EXOSOME COMPLEX COMPONENT"/>
    <property type="match status" value="1"/>
</dbReference>
<evidence type="ECO:0000256" key="4">
    <source>
        <dbReference type="ARBA" id="ARBA00022490"/>
    </source>
</evidence>
<comment type="similarity">
    <text evidence="3">Belongs to the RNase PH family.</text>
</comment>
<evidence type="ECO:0000259" key="10">
    <source>
        <dbReference type="Pfam" id="PF03725"/>
    </source>
</evidence>
<dbReference type="GO" id="GO:0071028">
    <property type="term" value="P:nuclear mRNA surveillance"/>
    <property type="evidence" value="ECO:0007669"/>
    <property type="project" value="TreeGrafter"/>
</dbReference>
<dbReference type="InterPro" id="IPR015847">
    <property type="entry name" value="ExoRNase_PH_dom2"/>
</dbReference>
<dbReference type="FunFam" id="3.30.230.70:FF:000015">
    <property type="entry name" value="Exosome complex component RRP41-like"/>
    <property type="match status" value="1"/>
</dbReference>
<dbReference type="InterPro" id="IPR050080">
    <property type="entry name" value="RNase_PH"/>
</dbReference>
<keyword evidence="6" id="KW-0271">Exosome</keyword>
<feature type="domain" description="Exoribonuclease phosphorolytic" evidence="9">
    <location>
        <begin position="25"/>
        <end position="151"/>
    </location>
</feature>
<dbReference type="Pfam" id="PF01138">
    <property type="entry name" value="RNase_PH"/>
    <property type="match status" value="1"/>
</dbReference>
<gene>
    <name evidence="11" type="ORF">AXG93_1160s1160</name>
</gene>
<evidence type="ECO:0000259" key="9">
    <source>
        <dbReference type="Pfam" id="PF01138"/>
    </source>
</evidence>
<keyword evidence="4" id="KW-0963">Cytoplasm</keyword>
<dbReference type="CDD" id="cd11371">
    <property type="entry name" value="RNase_PH_MTR3"/>
    <property type="match status" value="1"/>
</dbReference>
<evidence type="ECO:0000313" key="11">
    <source>
        <dbReference type="EMBL" id="OAE21760.1"/>
    </source>
</evidence>
<sequence>MFLNSQKALLKSDGTRLDDRLPSHVRPAFLKTGAVSVAAGSAYAEFGSTKVIVSVYGPRESKKAQAFSDIGRLNCDVKFTSFATPLRGKAGQDVSDKEFSVLLHKALEDAVDLHSFPKTTVDVFALVLQSGGGDLPAIITCASLALADAGIVMHDIVAAISLSCVGKDLLLDPTYKEESQQDGSVFIALMTSRREITQVTFTGEWSSTKASEALELCCDACVKLGEGWLKPPRCSPKPGDHLEPQPPFYEITSFHTEAQESDAYLKYVTIFEYRGSPSTYTALSHTSEGHEDICSLTVAQNRQPLPFQPVVFEEKLLPFEKSQN</sequence>
<dbReference type="Gene3D" id="3.30.230.70">
    <property type="entry name" value="GHMP Kinase, N-terminal domain"/>
    <property type="match status" value="1"/>
</dbReference>
<evidence type="ECO:0000256" key="1">
    <source>
        <dbReference type="ARBA" id="ARBA00004123"/>
    </source>
</evidence>
<reference evidence="11" key="1">
    <citation type="submission" date="2016-03" db="EMBL/GenBank/DDBJ databases">
        <title>Mechanisms controlling the formation of the plant cell surface in tip-growing cells are functionally conserved among land plants.</title>
        <authorList>
            <person name="Honkanen S."/>
            <person name="Jones V.A."/>
            <person name="Morieri G."/>
            <person name="Champion C."/>
            <person name="Hetherington A.J."/>
            <person name="Kelly S."/>
            <person name="Saint-Marcoux D."/>
            <person name="Proust H."/>
            <person name="Prescott H."/>
            <person name="Dolan L."/>
        </authorList>
    </citation>
    <scope>NUCLEOTIDE SEQUENCE [LARGE SCALE GENOMIC DNA]</scope>
    <source>
        <tissue evidence="11">Whole gametophyte</tissue>
    </source>
</reference>
<dbReference type="Pfam" id="PF03725">
    <property type="entry name" value="RNase_PH_C"/>
    <property type="match status" value="1"/>
</dbReference>
<accession>A0A176VLI4</accession>
<dbReference type="InterPro" id="IPR001247">
    <property type="entry name" value="ExoRNase_PH_dom1"/>
</dbReference>
<dbReference type="GO" id="GO:0071051">
    <property type="term" value="P:poly(A)-dependent snoRNA 3'-end processing"/>
    <property type="evidence" value="ECO:0007669"/>
    <property type="project" value="TreeGrafter"/>
</dbReference>
<dbReference type="GO" id="GO:0034475">
    <property type="term" value="P:U4 snRNA 3'-end processing"/>
    <property type="evidence" value="ECO:0007669"/>
    <property type="project" value="TreeGrafter"/>
</dbReference>
<dbReference type="GO" id="GO:0000177">
    <property type="term" value="C:cytoplasmic exosome (RNase complex)"/>
    <property type="evidence" value="ECO:0007669"/>
    <property type="project" value="TreeGrafter"/>
</dbReference>
<evidence type="ECO:0000313" key="12">
    <source>
        <dbReference type="Proteomes" id="UP000077202"/>
    </source>
</evidence>
<dbReference type="GO" id="GO:0003723">
    <property type="term" value="F:RNA binding"/>
    <property type="evidence" value="ECO:0007669"/>
    <property type="project" value="UniProtKB-KW"/>
</dbReference>
<dbReference type="SUPFAM" id="SSF55666">
    <property type="entry name" value="Ribonuclease PH domain 2-like"/>
    <property type="match status" value="1"/>
</dbReference>
<comment type="subcellular location">
    <subcellularLocation>
        <location evidence="2">Cytoplasm</location>
    </subcellularLocation>
    <subcellularLocation>
        <location evidence="1">Nucleus</location>
    </subcellularLocation>
</comment>
<keyword evidence="8" id="KW-0539">Nucleus</keyword>
<dbReference type="SUPFAM" id="SSF54211">
    <property type="entry name" value="Ribosomal protein S5 domain 2-like"/>
    <property type="match status" value="1"/>
</dbReference>
<keyword evidence="7" id="KW-0694">RNA-binding</keyword>
<name>A0A176VLI4_MARPO</name>
<protein>
    <submittedName>
        <fullName evidence="11">Uncharacterized protein</fullName>
    </submittedName>
</protein>
<dbReference type="GO" id="GO:0005730">
    <property type="term" value="C:nucleolus"/>
    <property type="evidence" value="ECO:0007669"/>
    <property type="project" value="TreeGrafter"/>
</dbReference>
<organism evidence="11 12">
    <name type="scientific">Marchantia polymorpha subsp. ruderalis</name>
    <dbReference type="NCBI Taxonomy" id="1480154"/>
    <lineage>
        <taxon>Eukaryota</taxon>
        <taxon>Viridiplantae</taxon>
        <taxon>Streptophyta</taxon>
        <taxon>Embryophyta</taxon>
        <taxon>Marchantiophyta</taxon>
        <taxon>Marchantiopsida</taxon>
        <taxon>Marchantiidae</taxon>
        <taxon>Marchantiales</taxon>
        <taxon>Marchantiaceae</taxon>
        <taxon>Marchantia</taxon>
    </lineage>
</organism>
<comment type="caution">
    <text evidence="11">The sequence shown here is derived from an EMBL/GenBank/DDBJ whole genome shotgun (WGS) entry which is preliminary data.</text>
</comment>
<dbReference type="AlphaFoldDB" id="A0A176VLI4"/>
<dbReference type="InterPro" id="IPR036345">
    <property type="entry name" value="ExoRNase_PH_dom2_sf"/>
</dbReference>
<evidence type="ECO:0000256" key="3">
    <source>
        <dbReference type="ARBA" id="ARBA00006678"/>
    </source>
</evidence>
<dbReference type="EMBL" id="LVLJ01003345">
    <property type="protein sequence ID" value="OAE21760.1"/>
    <property type="molecule type" value="Genomic_DNA"/>
</dbReference>
<evidence type="ECO:0000256" key="5">
    <source>
        <dbReference type="ARBA" id="ARBA00022552"/>
    </source>
</evidence>
<evidence type="ECO:0000256" key="6">
    <source>
        <dbReference type="ARBA" id="ARBA00022835"/>
    </source>
</evidence>
<proteinExistence type="inferred from homology"/>
<dbReference type="PANTHER" id="PTHR11953:SF2">
    <property type="entry name" value="EXOSOME COMPLEX COMPONENT MTR3"/>
    <property type="match status" value="1"/>
</dbReference>
<keyword evidence="12" id="KW-1185">Reference proteome</keyword>
<dbReference type="GO" id="GO:0016075">
    <property type="term" value="P:rRNA catabolic process"/>
    <property type="evidence" value="ECO:0007669"/>
    <property type="project" value="TreeGrafter"/>
</dbReference>
<keyword evidence="5" id="KW-0698">rRNA processing</keyword>
<dbReference type="GO" id="GO:0000176">
    <property type="term" value="C:nuclear exosome (RNase complex)"/>
    <property type="evidence" value="ECO:0007669"/>
    <property type="project" value="TreeGrafter"/>
</dbReference>
<evidence type="ECO:0000256" key="2">
    <source>
        <dbReference type="ARBA" id="ARBA00004496"/>
    </source>
</evidence>
<dbReference type="InterPro" id="IPR020568">
    <property type="entry name" value="Ribosomal_Su5_D2-typ_SF"/>
</dbReference>
<dbReference type="GO" id="GO:0006364">
    <property type="term" value="P:rRNA processing"/>
    <property type="evidence" value="ECO:0007669"/>
    <property type="project" value="UniProtKB-KW"/>
</dbReference>
<dbReference type="Proteomes" id="UP000077202">
    <property type="component" value="Unassembled WGS sequence"/>
</dbReference>
<evidence type="ECO:0000256" key="8">
    <source>
        <dbReference type="ARBA" id="ARBA00023242"/>
    </source>
</evidence>
<evidence type="ECO:0000256" key="7">
    <source>
        <dbReference type="ARBA" id="ARBA00022884"/>
    </source>
</evidence>
<feature type="domain" description="Exoribonuclease phosphorolytic" evidence="10">
    <location>
        <begin position="155"/>
        <end position="216"/>
    </location>
</feature>